<accession>A0A0L0G1U8</accession>
<feature type="region of interest" description="Disordered" evidence="1">
    <location>
        <begin position="39"/>
        <end position="60"/>
    </location>
</feature>
<name>A0A0L0G1U8_9EUKA</name>
<organism evidence="2 3">
    <name type="scientific">Sphaeroforma arctica JP610</name>
    <dbReference type="NCBI Taxonomy" id="667725"/>
    <lineage>
        <taxon>Eukaryota</taxon>
        <taxon>Ichthyosporea</taxon>
        <taxon>Ichthyophonida</taxon>
        <taxon>Sphaeroforma</taxon>
    </lineage>
</organism>
<dbReference type="AlphaFoldDB" id="A0A0L0G1U8"/>
<protein>
    <submittedName>
        <fullName evidence="2">Uncharacterized protein</fullName>
    </submittedName>
</protein>
<dbReference type="EMBL" id="KQ241864">
    <property type="protein sequence ID" value="KNC83097.1"/>
    <property type="molecule type" value="Genomic_DNA"/>
</dbReference>
<sequence length="139" mass="16209">MPAYLSPATSYIRQRKTTTEDNNTVRADALRRSLKTLRATLESKPVKKRPVPSPRTWPDYPSNRYHLNDIMERDTKSVLLEAFKNAHIAGLDESWRFTWFQKIEQICLHETQATVDPAFRKLTKGQTRNMQVSITEEMT</sequence>
<keyword evidence="3" id="KW-1185">Reference proteome</keyword>
<gene>
    <name evidence="2" type="ORF">SARC_04635</name>
</gene>
<reference evidence="2 3" key="1">
    <citation type="submission" date="2011-02" db="EMBL/GenBank/DDBJ databases">
        <title>The Genome Sequence of Sphaeroforma arctica JP610.</title>
        <authorList>
            <consortium name="The Broad Institute Genome Sequencing Platform"/>
            <person name="Russ C."/>
            <person name="Cuomo C."/>
            <person name="Young S.K."/>
            <person name="Zeng Q."/>
            <person name="Gargeya S."/>
            <person name="Alvarado L."/>
            <person name="Berlin A."/>
            <person name="Chapman S.B."/>
            <person name="Chen Z."/>
            <person name="Freedman E."/>
            <person name="Gellesch M."/>
            <person name="Goldberg J."/>
            <person name="Griggs A."/>
            <person name="Gujja S."/>
            <person name="Heilman E."/>
            <person name="Heiman D."/>
            <person name="Howarth C."/>
            <person name="Mehta T."/>
            <person name="Neiman D."/>
            <person name="Pearson M."/>
            <person name="Roberts A."/>
            <person name="Saif S."/>
            <person name="Shea T."/>
            <person name="Shenoy N."/>
            <person name="Sisk P."/>
            <person name="Stolte C."/>
            <person name="Sykes S."/>
            <person name="White J."/>
            <person name="Yandava C."/>
            <person name="Burger G."/>
            <person name="Gray M.W."/>
            <person name="Holland P.W.H."/>
            <person name="King N."/>
            <person name="Lang F.B.F."/>
            <person name="Roger A.J."/>
            <person name="Ruiz-Trillo I."/>
            <person name="Haas B."/>
            <person name="Nusbaum C."/>
            <person name="Birren B."/>
        </authorList>
    </citation>
    <scope>NUCLEOTIDE SEQUENCE [LARGE SCALE GENOMIC DNA]</scope>
    <source>
        <strain evidence="2 3">JP610</strain>
    </source>
</reference>
<dbReference type="RefSeq" id="XP_014156999.1">
    <property type="nucleotide sequence ID" value="XM_014301524.1"/>
</dbReference>
<dbReference type="GeneID" id="25905139"/>
<evidence type="ECO:0000313" key="3">
    <source>
        <dbReference type="Proteomes" id="UP000054560"/>
    </source>
</evidence>
<dbReference type="Proteomes" id="UP000054560">
    <property type="component" value="Unassembled WGS sequence"/>
</dbReference>
<evidence type="ECO:0000256" key="1">
    <source>
        <dbReference type="SAM" id="MobiDB-lite"/>
    </source>
</evidence>
<proteinExistence type="predicted"/>
<evidence type="ECO:0000313" key="2">
    <source>
        <dbReference type="EMBL" id="KNC83097.1"/>
    </source>
</evidence>